<comment type="caution">
    <text evidence="3">The sequence shown here is derived from an EMBL/GenBank/DDBJ whole genome shotgun (WGS) entry which is preliminary data.</text>
</comment>
<dbReference type="RefSeq" id="WP_285740040.1">
    <property type="nucleotide sequence ID" value="NZ_BSSA01000035.1"/>
</dbReference>
<gene>
    <name evidence="3" type="ORF">Kpho02_67470</name>
</gene>
<evidence type="ECO:0000313" key="3">
    <source>
        <dbReference type="EMBL" id="GLW74449.1"/>
    </source>
</evidence>
<dbReference type="PANTHER" id="PTHR43639">
    <property type="entry name" value="OXIDOREDUCTASE, SHORT-CHAIN DEHYDROGENASE/REDUCTASE FAMILY (AFU_ORTHOLOGUE AFUA_5G02870)"/>
    <property type="match status" value="1"/>
</dbReference>
<dbReference type="PRINTS" id="PR00081">
    <property type="entry name" value="GDHRDH"/>
</dbReference>
<comment type="similarity">
    <text evidence="1">Belongs to the short-chain dehydrogenases/reductases (SDR) family.</text>
</comment>
<dbReference type="GO" id="GO:0016491">
    <property type="term" value="F:oxidoreductase activity"/>
    <property type="evidence" value="ECO:0007669"/>
    <property type="project" value="UniProtKB-KW"/>
</dbReference>
<dbReference type="EMBL" id="BSSA01000035">
    <property type="protein sequence ID" value="GLW74449.1"/>
    <property type="molecule type" value="Genomic_DNA"/>
</dbReference>
<keyword evidence="2" id="KW-0560">Oxidoreductase</keyword>
<name>A0A9W6V3K1_9ACTN</name>
<dbReference type="Pfam" id="PF13561">
    <property type="entry name" value="adh_short_C2"/>
    <property type="match status" value="1"/>
</dbReference>
<dbReference type="SUPFAM" id="SSF51735">
    <property type="entry name" value="NAD(P)-binding Rossmann-fold domains"/>
    <property type="match status" value="1"/>
</dbReference>
<evidence type="ECO:0000313" key="4">
    <source>
        <dbReference type="Proteomes" id="UP001165041"/>
    </source>
</evidence>
<accession>A0A9W6V3K1</accession>
<proteinExistence type="inferred from homology"/>
<dbReference type="PANTHER" id="PTHR43639:SF1">
    <property type="entry name" value="SHORT-CHAIN DEHYDROGENASE_REDUCTASE FAMILY PROTEIN"/>
    <property type="match status" value="1"/>
</dbReference>
<evidence type="ECO:0000256" key="2">
    <source>
        <dbReference type="ARBA" id="ARBA00023002"/>
    </source>
</evidence>
<sequence>MKPTELRLDGRVALVTGASRGLGRAVVRKLAASGCTVYLNARDAETAGAATAELRAPGCDVTAAPGDVARPGVLPELLRGLADKHGQVDILVHCAVSLHRMPTVEPRSQEMHQDYEVAVAPLIHAAATLPAVMRPQGGRVIAVSSAGANRVVPAYVSLGLAKAALESLVRYLAVALAPAGVAVNAVSTARMDRGDATDPVSAALAARTPAGRLTRPDDIADAVALLCADEAFWLRGQVITVDGGLGLVG</sequence>
<evidence type="ECO:0000256" key="1">
    <source>
        <dbReference type="ARBA" id="ARBA00006484"/>
    </source>
</evidence>
<dbReference type="AlphaFoldDB" id="A0A9W6V3K1"/>
<dbReference type="InterPro" id="IPR036291">
    <property type="entry name" value="NAD(P)-bd_dom_sf"/>
</dbReference>
<dbReference type="Gene3D" id="3.40.50.720">
    <property type="entry name" value="NAD(P)-binding Rossmann-like Domain"/>
    <property type="match status" value="1"/>
</dbReference>
<reference evidence="3" key="1">
    <citation type="submission" date="2023-02" db="EMBL/GenBank/DDBJ databases">
        <title>Kitasatospora phosalacinea NBRC 14627.</title>
        <authorList>
            <person name="Ichikawa N."/>
            <person name="Sato H."/>
            <person name="Tonouchi N."/>
        </authorList>
    </citation>
    <scope>NUCLEOTIDE SEQUENCE</scope>
    <source>
        <strain evidence="3">NBRC 14627</strain>
    </source>
</reference>
<dbReference type="InterPro" id="IPR002347">
    <property type="entry name" value="SDR_fam"/>
</dbReference>
<evidence type="ECO:0008006" key="5">
    <source>
        <dbReference type="Google" id="ProtNLM"/>
    </source>
</evidence>
<protein>
    <recommendedName>
        <fullName evidence="5">SDR family oxidoreductase</fullName>
    </recommendedName>
</protein>
<dbReference type="Proteomes" id="UP001165041">
    <property type="component" value="Unassembled WGS sequence"/>
</dbReference>
<organism evidence="3 4">
    <name type="scientific">Kitasatospora phosalacinea</name>
    <dbReference type="NCBI Taxonomy" id="2065"/>
    <lineage>
        <taxon>Bacteria</taxon>
        <taxon>Bacillati</taxon>
        <taxon>Actinomycetota</taxon>
        <taxon>Actinomycetes</taxon>
        <taxon>Kitasatosporales</taxon>
        <taxon>Streptomycetaceae</taxon>
        <taxon>Kitasatospora</taxon>
    </lineage>
</organism>